<dbReference type="InterPro" id="IPR043971">
    <property type="entry name" value="FUZ/MON1/HPS1_longin_2"/>
</dbReference>
<evidence type="ECO:0000259" key="6">
    <source>
        <dbReference type="Pfam" id="PF19037"/>
    </source>
</evidence>
<dbReference type="GO" id="GO:0016192">
    <property type="term" value="P:vesicle-mediated transport"/>
    <property type="evidence" value="ECO:0007669"/>
    <property type="project" value="InterPro"/>
</dbReference>
<feature type="domain" description="FUZ/MON1/HPS1 third Longin" evidence="7">
    <location>
        <begin position="287"/>
        <end position="388"/>
    </location>
</feature>
<name>A0A9P0C9X4_BEMTA</name>
<dbReference type="PANTHER" id="PTHR13559">
    <property type="entry name" value="INTRACELLULAR TRAFFIC PROTEIN-RELATED"/>
    <property type="match status" value="1"/>
</dbReference>
<proteinExistence type="inferred from homology"/>
<accession>A0A9P0C9X4</accession>
<dbReference type="GO" id="GO:0005856">
    <property type="term" value="C:cytoskeleton"/>
    <property type="evidence" value="ECO:0007669"/>
    <property type="project" value="UniProtKB-SubCell"/>
</dbReference>
<sequence>MGLHLMSLTASGGLPLFSRKIGAVESLPFSTMASLNGVHMFCNSHGCELKNVYTEDTTVVWKTLEDSITLIAVGVCTQESVLNELLDFAFGALVMIVGLEEIRMHRSAERLKRDLRISYPVLDRLMECIDLGNQSLSSSDILSLVPVVFTPENSLLLNCLEVWTEVINSQFGCVVVENSIAAATSAWWELDAHERKLLQLLIMSSGGVTATDIPVFLPQKSPTVPFRLVSCMLVSGVWVSALCGPAPSLSQIERLTAECWKHVTEVLKSVSSIVPRNFPQSIILQQGIIGFLLINIPLSKYVMSNTVSNNKKESRSNCDVLRTFFYESATSLTSPHGEHAALETYWCSEYHKIYAMRIEDEIMCVLFSSNIPTPTMRILTRETHALLTGDKHFCW</sequence>
<dbReference type="PANTHER" id="PTHR13559:SF1">
    <property type="entry name" value="PROTEIN FUZZY HOMOLOG"/>
    <property type="match status" value="1"/>
</dbReference>
<evidence type="ECO:0000259" key="5">
    <source>
        <dbReference type="Pfam" id="PF19036"/>
    </source>
</evidence>
<dbReference type="InterPro" id="IPR026069">
    <property type="entry name" value="Fuzzy"/>
</dbReference>
<dbReference type="InterPro" id="IPR043972">
    <property type="entry name" value="FUZ/MON1/HPS1_longin_1"/>
</dbReference>
<keyword evidence="9" id="KW-1185">Reference proteome</keyword>
<reference evidence="8" key="1">
    <citation type="submission" date="2021-12" db="EMBL/GenBank/DDBJ databases">
        <authorList>
            <person name="King R."/>
        </authorList>
    </citation>
    <scope>NUCLEOTIDE SEQUENCE</scope>
</reference>
<keyword evidence="4" id="KW-0206">Cytoskeleton</keyword>
<dbReference type="AlphaFoldDB" id="A0A9P0C9X4"/>
<evidence type="ECO:0000256" key="2">
    <source>
        <dbReference type="ARBA" id="ARBA00008550"/>
    </source>
</evidence>
<dbReference type="Proteomes" id="UP001152759">
    <property type="component" value="Chromosome 3"/>
</dbReference>
<evidence type="ECO:0000256" key="4">
    <source>
        <dbReference type="ARBA" id="ARBA00023212"/>
    </source>
</evidence>
<evidence type="ECO:0000256" key="3">
    <source>
        <dbReference type="ARBA" id="ARBA00022490"/>
    </source>
</evidence>
<evidence type="ECO:0000259" key="7">
    <source>
        <dbReference type="Pfam" id="PF19038"/>
    </source>
</evidence>
<dbReference type="Pfam" id="PF19036">
    <property type="entry name" value="Fuz_longin_1"/>
    <property type="match status" value="1"/>
</dbReference>
<gene>
    <name evidence="8" type="ORF">BEMITA_LOCUS6547</name>
</gene>
<evidence type="ECO:0008006" key="10">
    <source>
        <dbReference type="Google" id="ProtNLM"/>
    </source>
</evidence>
<dbReference type="EMBL" id="OU963864">
    <property type="protein sequence ID" value="CAH0769570.1"/>
    <property type="molecule type" value="Genomic_DNA"/>
</dbReference>
<dbReference type="InterPro" id="IPR043970">
    <property type="entry name" value="FUZ/MON1/HPS1_longin_3"/>
</dbReference>
<comment type="similarity">
    <text evidence="2">Belongs to the fuzzy family.</text>
</comment>
<feature type="domain" description="FUZ/MON1/HPS1 second Longin" evidence="6">
    <location>
        <begin position="169"/>
        <end position="261"/>
    </location>
</feature>
<evidence type="ECO:0000256" key="1">
    <source>
        <dbReference type="ARBA" id="ARBA00004245"/>
    </source>
</evidence>
<dbReference type="GO" id="GO:1905515">
    <property type="term" value="P:non-motile cilium assembly"/>
    <property type="evidence" value="ECO:0007669"/>
    <property type="project" value="TreeGrafter"/>
</dbReference>
<dbReference type="Pfam" id="PF19038">
    <property type="entry name" value="Fuz_longin_3"/>
    <property type="match status" value="1"/>
</dbReference>
<evidence type="ECO:0000313" key="9">
    <source>
        <dbReference type="Proteomes" id="UP001152759"/>
    </source>
</evidence>
<keyword evidence="3" id="KW-0963">Cytoplasm</keyword>
<organism evidence="8 9">
    <name type="scientific">Bemisia tabaci</name>
    <name type="common">Sweetpotato whitefly</name>
    <name type="synonym">Aleurodes tabaci</name>
    <dbReference type="NCBI Taxonomy" id="7038"/>
    <lineage>
        <taxon>Eukaryota</taxon>
        <taxon>Metazoa</taxon>
        <taxon>Ecdysozoa</taxon>
        <taxon>Arthropoda</taxon>
        <taxon>Hexapoda</taxon>
        <taxon>Insecta</taxon>
        <taxon>Pterygota</taxon>
        <taxon>Neoptera</taxon>
        <taxon>Paraneoptera</taxon>
        <taxon>Hemiptera</taxon>
        <taxon>Sternorrhyncha</taxon>
        <taxon>Aleyrodoidea</taxon>
        <taxon>Aleyrodidae</taxon>
        <taxon>Aleyrodinae</taxon>
        <taxon>Bemisia</taxon>
    </lineage>
</organism>
<protein>
    <recommendedName>
        <fullName evidence="10">Fuzzy</fullName>
    </recommendedName>
</protein>
<feature type="domain" description="FUZ/MON1/HPS1 first Longin" evidence="5">
    <location>
        <begin position="4"/>
        <end position="125"/>
    </location>
</feature>
<comment type="subcellular location">
    <subcellularLocation>
        <location evidence="1">Cytoplasm</location>
        <location evidence="1">Cytoskeleton</location>
    </subcellularLocation>
</comment>
<evidence type="ECO:0000313" key="8">
    <source>
        <dbReference type="EMBL" id="CAH0769570.1"/>
    </source>
</evidence>
<dbReference type="Pfam" id="PF19037">
    <property type="entry name" value="Fuz_longin_2"/>
    <property type="match status" value="1"/>
</dbReference>